<feature type="domain" description="HTH cro/C1-type" evidence="5">
    <location>
        <begin position="17"/>
        <end position="60"/>
    </location>
</feature>
<dbReference type="EMBL" id="UHJC01000001">
    <property type="protein sequence ID" value="SUP81215.1"/>
    <property type="molecule type" value="Genomic_DNA"/>
</dbReference>
<dbReference type="CDD" id="cd00093">
    <property type="entry name" value="HTH_XRE"/>
    <property type="match status" value="1"/>
</dbReference>
<protein>
    <submittedName>
        <fullName evidence="6">Repressor protein CI</fullName>
    </submittedName>
</protein>
<sequence>MDFSERLNLAMAEGRFTQGSLAKAVGMAQSSIWKLTSGGAKGSRRTVDLARVLGVRPEWLSSGSGPMREAGVKPRHPDSTIPPESEWVGVDVWDGNTPLGEDEVEIPYYKSIELAAGNGCSNNEDHNGFKLRFSKTTLRRAGADPKSVMAFPVHGNSMEPVLPNGTTVTVDNANKRIVDGGIYAIDQDEFFRVKLLYRLPGKKLSIRSYNKEEFPDEEADMDDVKIIGRVIHYSVMLV</sequence>
<dbReference type="AlphaFoldDB" id="A0A380Q5Y4"/>
<evidence type="ECO:0000259" key="5">
    <source>
        <dbReference type="PROSITE" id="PS50943"/>
    </source>
</evidence>
<dbReference type="GO" id="GO:0003677">
    <property type="term" value="F:DNA binding"/>
    <property type="evidence" value="ECO:0007669"/>
    <property type="project" value="UniProtKB-KW"/>
</dbReference>
<dbReference type="Gene3D" id="2.10.109.10">
    <property type="entry name" value="Umud Fragment, subunit A"/>
    <property type="match status" value="1"/>
</dbReference>
<evidence type="ECO:0000256" key="2">
    <source>
        <dbReference type="ARBA" id="ARBA00023125"/>
    </source>
</evidence>
<evidence type="ECO:0000256" key="3">
    <source>
        <dbReference type="ARBA" id="ARBA00023163"/>
    </source>
</evidence>
<dbReference type="PANTHER" id="PTHR40661:SF2">
    <property type="entry name" value="HTH-TYPE TRANSCRIPTIONAL REGULATOR PRTR"/>
    <property type="match status" value="1"/>
</dbReference>
<evidence type="ECO:0000256" key="1">
    <source>
        <dbReference type="ARBA" id="ARBA00023015"/>
    </source>
</evidence>
<gene>
    <name evidence="6" type="primary">cI_2</name>
    <name evidence="6" type="ORF">NCTC8580_01298</name>
</gene>
<dbReference type="InterPro" id="IPR001387">
    <property type="entry name" value="Cro/C1-type_HTH"/>
</dbReference>
<keyword evidence="3" id="KW-0804">Transcription</keyword>
<dbReference type="CDD" id="cd06529">
    <property type="entry name" value="S24_LexA-like"/>
    <property type="match status" value="1"/>
</dbReference>
<keyword evidence="1" id="KW-0805">Transcription regulation</keyword>
<dbReference type="Pfam" id="PF00717">
    <property type="entry name" value="Peptidase_S24"/>
    <property type="match status" value="1"/>
</dbReference>
<dbReference type="InterPro" id="IPR010982">
    <property type="entry name" value="Lambda_DNA-bd_dom_sf"/>
</dbReference>
<dbReference type="Proteomes" id="UP000255087">
    <property type="component" value="Unassembled WGS sequence"/>
</dbReference>
<evidence type="ECO:0000313" key="7">
    <source>
        <dbReference type="Proteomes" id="UP000255087"/>
    </source>
</evidence>
<dbReference type="PANTHER" id="PTHR40661">
    <property type="match status" value="1"/>
</dbReference>
<evidence type="ECO:0000256" key="4">
    <source>
        <dbReference type="SAM" id="MobiDB-lite"/>
    </source>
</evidence>
<accession>A0A380Q5Y4</accession>
<dbReference type="InterPro" id="IPR015927">
    <property type="entry name" value="Peptidase_S24_S26A/B/C"/>
</dbReference>
<dbReference type="RefSeq" id="WP_229768815.1">
    <property type="nucleotide sequence ID" value="NZ_CCBI010000004.1"/>
</dbReference>
<dbReference type="Gene3D" id="1.10.260.40">
    <property type="entry name" value="lambda repressor-like DNA-binding domains"/>
    <property type="match status" value="1"/>
</dbReference>
<reference evidence="6 7" key="1">
    <citation type="submission" date="2018-06" db="EMBL/GenBank/DDBJ databases">
        <authorList>
            <consortium name="Pathogen Informatics"/>
            <person name="Doyle S."/>
        </authorList>
    </citation>
    <scope>NUCLEOTIDE SEQUENCE [LARGE SCALE GENOMIC DNA]</scope>
    <source>
        <strain evidence="6 7">NCTC8580</strain>
    </source>
</reference>
<keyword evidence="2" id="KW-0238">DNA-binding</keyword>
<dbReference type="SUPFAM" id="SSF47413">
    <property type="entry name" value="lambda repressor-like DNA-binding domains"/>
    <property type="match status" value="1"/>
</dbReference>
<evidence type="ECO:0000313" key="6">
    <source>
        <dbReference type="EMBL" id="SUP81215.1"/>
    </source>
</evidence>
<dbReference type="InterPro" id="IPR039418">
    <property type="entry name" value="LexA-like"/>
</dbReference>
<dbReference type="InterPro" id="IPR036286">
    <property type="entry name" value="LexA/Signal_pep-like_sf"/>
</dbReference>
<proteinExistence type="predicted"/>
<organism evidence="6 7">
    <name type="scientific">Yersinia pseudotuberculosis</name>
    <dbReference type="NCBI Taxonomy" id="633"/>
    <lineage>
        <taxon>Bacteria</taxon>
        <taxon>Pseudomonadati</taxon>
        <taxon>Pseudomonadota</taxon>
        <taxon>Gammaproteobacteria</taxon>
        <taxon>Enterobacterales</taxon>
        <taxon>Yersiniaceae</taxon>
        <taxon>Yersinia</taxon>
    </lineage>
</organism>
<dbReference type="PROSITE" id="PS50943">
    <property type="entry name" value="HTH_CROC1"/>
    <property type="match status" value="1"/>
</dbReference>
<dbReference type="SUPFAM" id="SSF51306">
    <property type="entry name" value="LexA/Signal peptidase"/>
    <property type="match status" value="1"/>
</dbReference>
<name>A0A380Q5Y4_YERPU</name>
<feature type="region of interest" description="Disordered" evidence="4">
    <location>
        <begin position="63"/>
        <end position="86"/>
    </location>
</feature>